<feature type="signal peptide" evidence="2">
    <location>
        <begin position="1"/>
        <end position="17"/>
    </location>
</feature>
<keyword evidence="2" id="KW-0732">Signal</keyword>
<dbReference type="AlphaFoldDB" id="A0A158QZ50"/>
<dbReference type="Proteomes" id="UP000271162">
    <property type="component" value="Unassembled WGS sequence"/>
</dbReference>
<accession>A0A158QZ50</accession>
<evidence type="ECO:0000313" key="3">
    <source>
        <dbReference type="EMBL" id="VDL73162.1"/>
    </source>
</evidence>
<evidence type="ECO:0000313" key="4">
    <source>
        <dbReference type="Proteomes" id="UP000271162"/>
    </source>
</evidence>
<dbReference type="STRING" id="27835.A0A158QZ50"/>
<dbReference type="WBParaSite" id="NBR_0000957201-mRNA-1">
    <property type="protein sequence ID" value="NBR_0000957201-mRNA-1"/>
    <property type="gene ID" value="NBR_0000957201"/>
</dbReference>
<feature type="region of interest" description="Disordered" evidence="1">
    <location>
        <begin position="265"/>
        <end position="317"/>
    </location>
</feature>
<dbReference type="OMA" id="EYWTSVG"/>
<evidence type="ECO:0000313" key="5">
    <source>
        <dbReference type="WBParaSite" id="NBR_0000957201-mRNA-1"/>
    </source>
</evidence>
<feature type="region of interest" description="Disordered" evidence="1">
    <location>
        <begin position="376"/>
        <end position="397"/>
    </location>
</feature>
<sequence>MLLRVLALLSVISLVSGGRCKYRESRVREQVIAVPRNCRVKLSQVGEEYWTSVGYDGLLRNGRTTADFLTLPQSGEGKIRQGWVAYWITKDRYGPGQHYEVFGHAYLRSDGRVCALFAGKERDVIELCGGFRVLSRSRNNPSEEMPRSSSLQSLLFCVTVLSYCPPWAFGEAHAALQQELLLIFLRTGLWRFEWIQAGYARPRETLGFHHHRIAKYEWTPEDMSTPELFARKVWVLRRKPEAVAALEAQGAGYIPDRSYQGSSIGSGVGVETPGHWQQDSRHVQVHPAQPSVHHQTPSPSRETHPAQPLSSVQGSDHLRFRYVKKEDVIKDQYGNLYVGRNEDGQTHYYPYKQAEDRRDDYEAERRAHHEEYLRQQEHRRNSITNEDLNGSAEVSQFTPERLPLPRALLPEERENFDV</sequence>
<reference evidence="5" key="1">
    <citation type="submission" date="2016-04" db="UniProtKB">
        <authorList>
            <consortium name="WormBaseParasite"/>
        </authorList>
    </citation>
    <scope>IDENTIFICATION</scope>
</reference>
<proteinExistence type="predicted"/>
<protein>
    <submittedName>
        <fullName evidence="5">Conserved secreted protein</fullName>
    </submittedName>
</protein>
<dbReference type="EMBL" id="UYSL01020160">
    <property type="protein sequence ID" value="VDL73162.1"/>
    <property type="molecule type" value="Genomic_DNA"/>
</dbReference>
<feature type="compositionally biased region" description="Polar residues" evidence="1">
    <location>
        <begin position="382"/>
        <end position="397"/>
    </location>
</feature>
<evidence type="ECO:0000256" key="1">
    <source>
        <dbReference type="SAM" id="MobiDB-lite"/>
    </source>
</evidence>
<keyword evidence="4" id="KW-1185">Reference proteome</keyword>
<feature type="chain" id="PRO_5043135717" evidence="2">
    <location>
        <begin position="18"/>
        <end position="418"/>
    </location>
</feature>
<reference evidence="3 4" key="2">
    <citation type="submission" date="2018-11" db="EMBL/GenBank/DDBJ databases">
        <authorList>
            <consortium name="Pathogen Informatics"/>
        </authorList>
    </citation>
    <scope>NUCLEOTIDE SEQUENCE [LARGE SCALE GENOMIC DNA]</scope>
</reference>
<gene>
    <name evidence="3" type="ORF">NBR_LOCUS9573</name>
</gene>
<evidence type="ECO:0000256" key="2">
    <source>
        <dbReference type="SAM" id="SignalP"/>
    </source>
</evidence>
<organism evidence="5">
    <name type="scientific">Nippostrongylus brasiliensis</name>
    <name type="common">Rat hookworm</name>
    <dbReference type="NCBI Taxonomy" id="27835"/>
    <lineage>
        <taxon>Eukaryota</taxon>
        <taxon>Metazoa</taxon>
        <taxon>Ecdysozoa</taxon>
        <taxon>Nematoda</taxon>
        <taxon>Chromadorea</taxon>
        <taxon>Rhabditida</taxon>
        <taxon>Rhabditina</taxon>
        <taxon>Rhabditomorpha</taxon>
        <taxon>Strongyloidea</taxon>
        <taxon>Heligmosomidae</taxon>
        <taxon>Nippostrongylus</taxon>
    </lineage>
</organism>
<name>A0A158QZ50_NIPBR</name>